<accession>A0AA47AFI3</accession>
<dbReference type="Proteomes" id="UP001162740">
    <property type="component" value="Plasmid pGD02.2.1"/>
</dbReference>
<dbReference type="InterPro" id="IPR003673">
    <property type="entry name" value="CoA-Trfase_fam_III"/>
</dbReference>
<dbReference type="InterPro" id="IPR050509">
    <property type="entry name" value="CoA-transferase_III"/>
</dbReference>
<proteinExistence type="predicted"/>
<keyword evidence="1" id="KW-0808">Transferase</keyword>
<geneLocation type="plasmid" evidence="1 2">
    <name>pGD02.2.1</name>
</geneLocation>
<dbReference type="PANTHER" id="PTHR48228">
    <property type="entry name" value="SUCCINYL-COA--D-CITRAMALATE COA-TRANSFERASE"/>
    <property type="match status" value="1"/>
</dbReference>
<evidence type="ECO:0000313" key="1">
    <source>
        <dbReference type="EMBL" id="UZF47872.1"/>
    </source>
</evidence>
<gene>
    <name evidence="1" type="ORF">KUM34_025970</name>
</gene>
<dbReference type="Gene3D" id="3.30.1540.10">
    <property type="entry name" value="formyl-coa transferase, domain 3"/>
    <property type="match status" value="1"/>
</dbReference>
<dbReference type="GO" id="GO:0016740">
    <property type="term" value="F:transferase activity"/>
    <property type="evidence" value="ECO:0007669"/>
    <property type="project" value="UniProtKB-KW"/>
</dbReference>
<dbReference type="EMBL" id="CP083975">
    <property type="protein sequence ID" value="UZF47872.1"/>
    <property type="molecule type" value="Genomic_DNA"/>
</dbReference>
<reference evidence="1 2" key="1">
    <citation type="journal article" date="2021" name="Front. Microbiol.">
        <title>Bacterial Transformation of Aromatic Monomers in Softwood Black Liquor.</title>
        <authorList>
            <person name="Navas L.E."/>
            <person name="Dexter G."/>
            <person name="Liu J."/>
            <person name="Levy-Booth D."/>
            <person name="Cho M."/>
            <person name="Jang S.K."/>
            <person name="Mansfield S.D."/>
            <person name="Renneckar S."/>
            <person name="Mohn W.W."/>
            <person name="Eltis L.D."/>
        </authorList>
    </citation>
    <scope>NUCLEOTIDE SEQUENCE [LARGE SCALE GENOMIC DNA]</scope>
    <source>
        <strain evidence="1 2">GD02</strain>
    </source>
</reference>
<evidence type="ECO:0000313" key="2">
    <source>
        <dbReference type="Proteomes" id="UP001162740"/>
    </source>
</evidence>
<protein>
    <submittedName>
        <fullName evidence="1">CoA transferase</fullName>
    </submittedName>
</protein>
<dbReference type="SUPFAM" id="SSF89796">
    <property type="entry name" value="CoA-transferase family III (CaiB/BaiF)"/>
    <property type="match status" value="1"/>
</dbReference>
<name>A0AA47AFI3_RHORH</name>
<sequence length="360" mass="38936">MYVTGPLAGLRVLEMAGMGPGPFAAMLLADMGADVVRIDRADREARVGPTDRGRCRIAVDLKQPSGVERVLQLAAGADVLIEGFRPGTMERLGLGPDECLGRNEKLIYARMTGWGQSGPLARSVGHDINYISIAGALGAIGRTDEPPTVPLNLVGDYGGGAMYLLYGIMCALFERSRSGRGQVVDAAMVDGAASLMTTFHWNRSVGRHSDRRGTNRLDSGAFFYDVYETADGGFMAVGCIEPQFYRAFREVLGLEGPEWDNAQADVESWPERKKEIAALFRTRTREQWCNAFDGVDACVTPVLSLDEVPGHEHNRHRELIQEFAGGLVPGVAPRLSRTPGAVADRAPAELDDILAEWGGS</sequence>
<dbReference type="InterPro" id="IPR044855">
    <property type="entry name" value="CoA-Trfase_III_dom3_sf"/>
</dbReference>
<dbReference type="PANTHER" id="PTHR48228:SF5">
    <property type="entry name" value="ALPHA-METHYLACYL-COA RACEMASE"/>
    <property type="match status" value="1"/>
</dbReference>
<dbReference type="InterPro" id="IPR023606">
    <property type="entry name" value="CoA-Trfase_III_dom_1_sf"/>
</dbReference>
<dbReference type="Gene3D" id="3.40.50.10540">
    <property type="entry name" value="Crotonobetainyl-coa:carnitine coa-transferase, domain 1"/>
    <property type="match status" value="1"/>
</dbReference>
<dbReference type="RefSeq" id="WP_265572754.1">
    <property type="nucleotide sequence ID" value="NZ_CP083975.1"/>
</dbReference>
<dbReference type="AlphaFoldDB" id="A0AA47AFI3"/>
<dbReference type="Pfam" id="PF02515">
    <property type="entry name" value="CoA_transf_3"/>
    <property type="match status" value="1"/>
</dbReference>
<keyword evidence="1" id="KW-0614">Plasmid</keyword>
<organism evidence="1 2">
    <name type="scientific">Rhodococcus rhodochrous</name>
    <dbReference type="NCBI Taxonomy" id="1829"/>
    <lineage>
        <taxon>Bacteria</taxon>
        <taxon>Bacillati</taxon>
        <taxon>Actinomycetota</taxon>
        <taxon>Actinomycetes</taxon>
        <taxon>Mycobacteriales</taxon>
        <taxon>Nocardiaceae</taxon>
        <taxon>Rhodococcus</taxon>
    </lineage>
</organism>